<dbReference type="EMBL" id="JAEQNB010000011">
    <property type="protein sequence ID" value="MBL0389450.1"/>
    <property type="molecule type" value="Genomic_DNA"/>
</dbReference>
<dbReference type="Proteomes" id="UP000602284">
    <property type="component" value="Unassembled WGS sequence"/>
</dbReference>
<organism evidence="1 2">
    <name type="scientific">Tumebacillus amylolyticus</name>
    <dbReference type="NCBI Taxonomy" id="2801339"/>
    <lineage>
        <taxon>Bacteria</taxon>
        <taxon>Bacillati</taxon>
        <taxon>Bacillota</taxon>
        <taxon>Bacilli</taxon>
        <taxon>Bacillales</taxon>
        <taxon>Alicyclobacillaceae</taxon>
        <taxon>Tumebacillus</taxon>
    </lineage>
</organism>
<proteinExistence type="predicted"/>
<dbReference type="RefSeq" id="WP_201638437.1">
    <property type="nucleotide sequence ID" value="NZ_JAEQNB010000011.1"/>
</dbReference>
<gene>
    <name evidence="1" type="ORF">JJB07_22935</name>
</gene>
<accession>A0ABS1JGU9</accession>
<keyword evidence="2" id="KW-1185">Reference proteome</keyword>
<name>A0ABS1JGU9_9BACL</name>
<comment type="caution">
    <text evidence="1">The sequence shown here is derived from an EMBL/GenBank/DDBJ whole genome shotgun (WGS) entry which is preliminary data.</text>
</comment>
<evidence type="ECO:0000313" key="1">
    <source>
        <dbReference type="EMBL" id="MBL0389450.1"/>
    </source>
</evidence>
<reference evidence="1 2" key="1">
    <citation type="submission" date="2021-01" db="EMBL/GenBank/DDBJ databases">
        <title>Tumebacillus sp. strain ITR2 16S ribosomal RNA gene Genome sequencing and assembly.</title>
        <authorList>
            <person name="Kang M."/>
        </authorList>
    </citation>
    <scope>NUCLEOTIDE SEQUENCE [LARGE SCALE GENOMIC DNA]</scope>
    <source>
        <strain evidence="1 2">ITR2</strain>
    </source>
</reference>
<sequence>MQEISERISSNQPVTVFEYLQLYKKIRKDLRRPACAKAHLDGKQQHFKPSHSTFLFNYDAFCSRVGQAKHVNSKNNEEDVLRVFREHPHMILREEHFAAIRINWQDKISNMKGIAEEINIGLDSLVFFDDDNLNGRTTNSPNHARLLPDLPQQSPATAFAKPCVRCRRSTRWRSSGC</sequence>
<dbReference type="InterPro" id="IPR023214">
    <property type="entry name" value="HAD_sf"/>
</dbReference>
<evidence type="ECO:0000313" key="2">
    <source>
        <dbReference type="Proteomes" id="UP000602284"/>
    </source>
</evidence>
<protein>
    <submittedName>
        <fullName evidence="1">Uncharacterized protein</fullName>
    </submittedName>
</protein>
<dbReference type="Gene3D" id="3.40.50.1000">
    <property type="entry name" value="HAD superfamily/HAD-like"/>
    <property type="match status" value="1"/>
</dbReference>